<dbReference type="EMBL" id="SNTY01000013">
    <property type="protein sequence ID" value="TEU30056.1"/>
    <property type="molecule type" value="Genomic_DNA"/>
</dbReference>
<feature type="transmembrane region" description="Helical" evidence="1">
    <location>
        <begin position="143"/>
        <end position="160"/>
    </location>
</feature>
<protein>
    <submittedName>
        <fullName evidence="2">DUF2938 domain-containing protein</fullName>
    </submittedName>
</protein>
<feature type="transmembrane region" description="Helical" evidence="1">
    <location>
        <begin position="102"/>
        <end position="123"/>
    </location>
</feature>
<evidence type="ECO:0000256" key="1">
    <source>
        <dbReference type="SAM" id="Phobius"/>
    </source>
</evidence>
<feature type="transmembrane region" description="Helical" evidence="1">
    <location>
        <begin position="70"/>
        <end position="90"/>
    </location>
</feature>
<dbReference type="RefSeq" id="WP_134243677.1">
    <property type="nucleotide sequence ID" value="NZ_SNTY01000013.1"/>
</dbReference>
<name>A0A4Y7XE69_9GAMM</name>
<dbReference type="AlphaFoldDB" id="A0A4Y7XE69"/>
<dbReference type="Proteomes" id="UP000297834">
    <property type="component" value="Unassembled WGS sequence"/>
</dbReference>
<reference evidence="2 3" key="1">
    <citation type="submission" date="2019-03" db="EMBL/GenBank/DDBJ databases">
        <title>Alkanindiges illinoisensis: a potential pathogenic isolated from ascites of a gastric cancer patient with abdominal metastasis.</title>
        <authorList>
            <person name="Hu X."/>
            <person name="Yang B."/>
            <person name="Yan X."/>
            <person name="Lin L."/>
            <person name="Zhao H."/>
            <person name="Zhou F."/>
            <person name="Su B."/>
            <person name="Chen J."/>
            <person name="Rui Y."/>
            <person name="Wang Q."/>
            <person name="Zheng L."/>
        </authorList>
    </citation>
    <scope>NUCLEOTIDE SEQUENCE [LARGE SCALE GENOMIC DNA]</scope>
    <source>
        <strain evidence="2 3">NFYY 23406</strain>
    </source>
</reference>
<dbReference type="OrthoDB" id="9812539at2"/>
<sequence>MELSINTIARIIIMGIGATAIMDLWLILLKKLNIPTLNFALLGRWVGHVIKGQWFHPAINKTAPIQGELALGWCMHYAIGISFSILLILITGTEWLYSPTLLPALLVGLITVTAPLLVLQPAMGAGIASRNTPAPLRNCLRSIINHLVFGGGLYMSAWLINASH</sequence>
<keyword evidence="1" id="KW-0472">Membrane</keyword>
<keyword evidence="1" id="KW-1133">Transmembrane helix</keyword>
<dbReference type="InterPro" id="IPR021329">
    <property type="entry name" value="DUF2938"/>
</dbReference>
<dbReference type="Pfam" id="PF11158">
    <property type="entry name" value="DUF2938"/>
    <property type="match status" value="1"/>
</dbReference>
<evidence type="ECO:0000313" key="3">
    <source>
        <dbReference type="Proteomes" id="UP000297834"/>
    </source>
</evidence>
<keyword evidence="3" id="KW-1185">Reference proteome</keyword>
<keyword evidence="1" id="KW-0812">Transmembrane</keyword>
<proteinExistence type="predicted"/>
<comment type="caution">
    <text evidence="2">The sequence shown here is derived from an EMBL/GenBank/DDBJ whole genome shotgun (WGS) entry which is preliminary data.</text>
</comment>
<dbReference type="STRING" id="1120977.GCA_000619845_00006"/>
<accession>A0A4Y7XE69</accession>
<evidence type="ECO:0000313" key="2">
    <source>
        <dbReference type="EMBL" id="TEU30056.1"/>
    </source>
</evidence>
<feature type="transmembrane region" description="Helical" evidence="1">
    <location>
        <begin position="7"/>
        <end position="28"/>
    </location>
</feature>
<gene>
    <name evidence="2" type="ORF">E2B99_03965</name>
</gene>
<organism evidence="2 3">
    <name type="scientific">Alkanindiges illinoisensis</name>
    <dbReference type="NCBI Taxonomy" id="197183"/>
    <lineage>
        <taxon>Bacteria</taxon>
        <taxon>Pseudomonadati</taxon>
        <taxon>Pseudomonadota</taxon>
        <taxon>Gammaproteobacteria</taxon>
        <taxon>Moraxellales</taxon>
        <taxon>Moraxellaceae</taxon>
        <taxon>Alkanindiges</taxon>
    </lineage>
</organism>